<evidence type="ECO:0000256" key="1">
    <source>
        <dbReference type="SAM" id="Phobius"/>
    </source>
</evidence>
<name>A0A2U9SEX0_9PROT</name>
<dbReference type="RefSeq" id="WP_111069108.1">
    <property type="nucleotide sequence ID" value="NZ_CP029831.1"/>
</dbReference>
<keyword evidence="3" id="KW-1185">Reference proteome</keyword>
<dbReference type="KEGG" id="azm:DM194_18975"/>
<keyword evidence="1" id="KW-0472">Membrane</keyword>
<protein>
    <submittedName>
        <fullName evidence="2">Uncharacterized protein</fullName>
    </submittedName>
</protein>
<reference evidence="2 3" key="1">
    <citation type="submission" date="2018-06" db="EMBL/GenBank/DDBJ databases">
        <title>Complete genome sequencing of Azospirillum sp. M2T2B2.</title>
        <authorList>
            <person name="Heo J."/>
            <person name="Kim S.-J."/>
            <person name="Kwon S.-W."/>
            <person name="Anandham R."/>
        </authorList>
    </citation>
    <scope>NUCLEOTIDE SEQUENCE [LARGE SCALE GENOMIC DNA]</scope>
    <source>
        <strain evidence="2 3">M2T2B2</strain>
        <plasmid evidence="2 3">unnamed7</plasmid>
    </source>
</reference>
<proteinExistence type="predicted"/>
<dbReference type="Proteomes" id="UP000249605">
    <property type="component" value="Plasmid unnamed7"/>
</dbReference>
<keyword evidence="1" id="KW-0812">Transmembrane</keyword>
<dbReference type="AlphaFoldDB" id="A0A2U9SEX0"/>
<evidence type="ECO:0000313" key="3">
    <source>
        <dbReference type="Proteomes" id="UP000249605"/>
    </source>
</evidence>
<keyword evidence="1" id="KW-1133">Transmembrane helix</keyword>
<gene>
    <name evidence="2" type="ORF">DM194_18975</name>
</gene>
<sequence length="74" mass="7108">MQGLDDFDRMVMASLCPSGALVLPPLPPNGPAAAPAAGVADDGVTDTGDQDGGLLPLGLGIVSAILLAALAALA</sequence>
<keyword evidence="2" id="KW-0614">Plasmid</keyword>
<geneLocation type="plasmid" evidence="2 3">
    <name>unnamed7</name>
</geneLocation>
<accession>A0A2U9SEX0</accession>
<organism evidence="2 3">
    <name type="scientific">Azospirillum ramasamyi</name>
    <dbReference type="NCBI Taxonomy" id="682998"/>
    <lineage>
        <taxon>Bacteria</taxon>
        <taxon>Pseudomonadati</taxon>
        <taxon>Pseudomonadota</taxon>
        <taxon>Alphaproteobacteria</taxon>
        <taxon>Rhodospirillales</taxon>
        <taxon>Azospirillaceae</taxon>
        <taxon>Azospirillum</taxon>
    </lineage>
</organism>
<dbReference type="EMBL" id="CP029831">
    <property type="protein sequence ID" value="AWU96368.1"/>
    <property type="molecule type" value="Genomic_DNA"/>
</dbReference>
<evidence type="ECO:0000313" key="2">
    <source>
        <dbReference type="EMBL" id="AWU96368.1"/>
    </source>
</evidence>
<feature type="transmembrane region" description="Helical" evidence="1">
    <location>
        <begin position="52"/>
        <end position="73"/>
    </location>
</feature>